<name>A0A081BW18_VECG1</name>
<evidence type="ECO:0000256" key="1">
    <source>
        <dbReference type="ARBA" id="ARBA00006594"/>
    </source>
</evidence>
<dbReference type="NCBIfam" id="TIGR00571">
    <property type="entry name" value="dam"/>
    <property type="match status" value="1"/>
</dbReference>
<dbReference type="GO" id="GO:0032259">
    <property type="term" value="P:methylation"/>
    <property type="evidence" value="ECO:0007669"/>
    <property type="project" value="UniProtKB-KW"/>
</dbReference>
<evidence type="ECO:0000313" key="8">
    <source>
        <dbReference type="EMBL" id="GAK56523.1"/>
    </source>
</evidence>
<feature type="binding site" evidence="7">
    <location>
        <position position="221"/>
    </location>
    <ligand>
        <name>S-adenosyl-L-methionine</name>
        <dbReference type="ChEBI" id="CHEBI:59789"/>
    </ligand>
</feature>
<sequence length="339" mass="39711">MTSNSPVKSDGANPGCKARPFLKWAGGKVQLLPQFQRYYPQELREGKIETYFEPFLGGGAVFLDIAQNYPIRSAYLCDINAELILPYRVIQRDPHPLLEILEQLSQRYYALNAEQRHALYYEIRARYNHERRQIDYACYSPLWIERAAYMIFLNKTCYNGLFRMNRNGEFNVPYGKYKYPKILDVENVLHVSQLLQIAEIVSADFTAYETQITDRSFVYFDPPYRPISKTSSFTSYSQSVFTDDDQVKLAEYYRKLARQTNAKLMLSNSDPTNENLEDRFFDDLYKGFHIFRVSANRMINSNAQKRGPIRELVITNYPCRVETEVRRVHGGQTTVLHRE</sequence>
<dbReference type="GO" id="GO:0043565">
    <property type="term" value="F:sequence-specific DNA binding"/>
    <property type="evidence" value="ECO:0007669"/>
    <property type="project" value="TreeGrafter"/>
</dbReference>
<comment type="similarity">
    <text evidence="1">Belongs to the N(4)/N(6)-methyltransferase family.</text>
</comment>
<evidence type="ECO:0000256" key="7">
    <source>
        <dbReference type="PIRSR" id="PIRSR000398-1"/>
    </source>
</evidence>
<dbReference type="Proteomes" id="UP000030661">
    <property type="component" value="Unassembled WGS sequence"/>
</dbReference>
<evidence type="ECO:0000313" key="9">
    <source>
        <dbReference type="Proteomes" id="UP000030661"/>
    </source>
</evidence>
<feature type="binding site" evidence="7">
    <location>
        <position position="24"/>
    </location>
    <ligand>
        <name>S-adenosyl-L-methionine</name>
        <dbReference type="ChEBI" id="CHEBI:59789"/>
    </ligand>
</feature>
<dbReference type="InterPro" id="IPR012263">
    <property type="entry name" value="M_m6A_EcoRV"/>
</dbReference>
<dbReference type="PIRSF" id="PIRSF000398">
    <property type="entry name" value="M_m6A_EcoRV"/>
    <property type="match status" value="1"/>
</dbReference>
<dbReference type="STRING" id="1499967.U27_03485"/>
<dbReference type="GO" id="GO:0009307">
    <property type="term" value="P:DNA restriction-modification system"/>
    <property type="evidence" value="ECO:0007669"/>
    <property type="project" value="InterPro"/>
</dbReference>
<keyword evidence="9" id="KW-1185">Reference proteome</keyword>
<dbReference type="Gene3D" id="1.10.1020.10">
    <property type="entry name" value="Adenine-specific Methyltransferase, Domain 2"/>
    <property type="match status" value="1"/>
</dbReference>
<comment type="catalytic activity">
    <reaction evidence="6">
        <text>a 2'-deoxyadenosine in DNA + S-adenosyl-L-methionine = an N(6)-methyl-2'-deoxyadenosine in DNA + S-adenosyl-L-homocysteine + H(+)</text>
        <dbReference type="Rhea" id="RHEA:15197"/>
        <dbReference type="Rhea" id="RHEA-COMP:12418"/>
        <dbReference type="Rhea" id="RHEA-COMP:12419"/>
        <dbReference type="ChEBI" id="CHEBI:15378"/>
        <dbReference type="ChEBI" id="CHEBI:57856"/>
        <dbReference type="ChEBI" id="CHEBI:59789"/>
        <dbReference type="ChEBI" id="CHEBI:90615"/>
        <dbReference type="ChEBI" id="CHEBI:90616"/>
        <dbReference type="EC" id="2.1.1.72"/>
    </reaction>
</comment>
<dbReference type="InterPro" id="IPR012327">
    <property type="entry name" value="MeTrfase_D12"/>
</dbReference>
<dbReference type="EMBL" id="DF820464">
    <property type="protein sequence ID" value="GAK56523.1"/>
    <property type="molecule type" value="Genomic_DNA"/>
</dbReference>
<reference evidence="8" key="1">
    <citation type="journal article" date="2015" name="PeerJ">
        <title>First genomic representation of candidate bacterial phylum KSB3 points to enhanced environmental sensing as a trigger of wastewater bulking.</title>
        <authorList>
            <person name="Sekiguchi Y."/>
            <person name="Ohashi A."/>
            <person name="Parks D.H."/>
            <person name="Yamauchi T."/>
            <person name="Tyson G.W."/>
            <person name="Hugenholtz P."/>
        </authorList>
    </citation>
    <scope>NUCLEOTIDE SEQUENCE [LARGE SCALE GENOMIC DNA]</scope>
</reference>
<evidence type="ECO:0000256" key="6">
    <source>
        <dbReference type="ARBA" id="ARBA00047942"/>
    </source>
</evidence>
<dbReference type="PANTHER" id="PTHR30481:SF3">
    <property type="entry name" value="DNA ADENINE METHYLASE"/>
    <property type="match status" value="1"/>
</dbReference>
<dbReference type="GO" id="GO:1904047">
    <property type="term" value="F:S-adenosyl-L-methionine binding"/>
    <property type="evidence" value="ECO:0007669"/>
    <property type="project" value="TreeGrafter"/>
</dbReference>
<dbReference type="EC" id="2.1.1.72" evidence="2"/>
<evidence type="ECO:0000256" key="4">
    <source>
        <dbReference type="ARBA" id="ARBA00022679"/>
    </source>
</evidence>
<dbReference type="PANTHER" id="PTHR30481">
    <property type="entry name" value="DNA ADENINE METHYLASE"/>
    <property type="match status" value="1"/>
</dbReference>
<dbReference type="eggNOG" id="COG0338">
    <property type="taxonomic scope" value="Bacteria"/>
</dbReference>
<dbReference type="InterPro" id="IPR023095">
    <property type="entry name" value="Ade_MeTrfase_dom_2"/>
</dbReference>
<evidence type="ECO:0000256" key="2">
    <source>
        <dbReference type="ARBA" id="ARBA00011900"/>
    </source>
</evidence>
<dbReference type="SUPFAM" id="SSF53335">
    <property type="entry name" value="S-adenosyl-L-methionine-dependent methyltransferases"/>
    <property type="match status" value="1"/>
</dbReference>
<dbReference type="PRINTS" id="PR00505">
    <property type="entry name" value="D12N6MTFRASE"/>
</dbReference>
<proteinExistence type="inferred from homology"/>
<dbReference type="HOGENOM" id="CLU_063430_0_0_0"/>
<evidence type="ECO:0000256" key="3">
    <source>
        <dbReference type="ARBA" id="ARBA00022603"/>
    </source>
</evidence>
<accession>A0A081BW18</accession>
<dbReference type="GO" id="GO:0009007">
    <property type="term" value="F:site-specific DNA-methyltransferase (adenine-specific) activity"/>
    <property type="evidence" value="ECO:0007669"/>
    <property type="project" value="UniProtKB-EC"/>
</dbReference>
<feature type="binding site" evidence="7">
    <location>
        <position position="78"/>
    </location>
    <ligand>
        <name>S-adenosyl-L-methionine</name>
        <dbReference type="ChEBI" id="CHEBI:59789"/>
    </ligand>
</feature>
<dbReference type="InterPro" id="IPR029063">
    <property type="entry name" value="SAM-dependent_MTases_sf"/>
</dbReference>
<organism evidence="8">
    <name type="scientific">Vecturithrix granuli</name>
    <dbReference type="NCBI Taxonomy" id="1499967"/>
    <lineage>
        <taxon>Bacteria</taxon>
        <taxon>Candidatus Moduliflexota</taxon>
        <taxon>Candidatus Vecturitrichia</taxon>
        <taxon>Candidatus Vecturitrichales</taxon>
        <taxon>Candidatus Vecturitrichaceae</taxon>
        <taxon>Candidatus Vecturithrix</taxon>
    </lineage>
</organism>
<keyword evidence="4" id="KW-0808">Transferase</keyword>
<dbReference type="GO" id="GO:0006298">
    <property type="term" value="P:mismatch repair"/>
    <property type="evidence" value="ECO:0007669"/>
    <property type="project" value="TreeGrafter"/>
</dbReference>
<dbReference type="AlphaFoldDB" id="A0A081BW18"/>
<protein>
    <recommendedName>
        <fullName evidence="2">site-specific DNA-methyltransferase (adenine-specific)</fullName>
        <ecNumber evidence="2">2.1.1.72</ecNumber>
    </recommendedName>
</protein>
<dbReference type="Pfam" id="PF02086">
    <property type="entry name" value="MethyltransfD12"/>
    <property type="match status" value="1"/>
</dbReference>
<keyword evidence="3 8" id="KW-0489">Methyltransferase</keyword>
<keyword evidence="5" id="KW-0949">S-adenosyl-L-methionine</keyword>
<feature type="binding site" evidence="7">
    <location>
        <position position="28"/>
    </location>
    <ligand>
        <name>S-adenosyl-L-methionine</name>
        <dbReference type="ChEBI" id="CHEBI:59789"/>
    </ligand>
</feature>
<gene>
    <name evidence="8" type="ORF">U27_03485</name>
</gene>
<dbReference type="Gene3D" id="3.40.50.150">
    <property type="entry name" value="Vaccinia Virus protein VP39"/>
    <property type="match status" value="1"/>
</dbReference>
<evidence type="ECO:0000256" key="5">
    <source>
        <dbReference type="ARBA" id="ARBA00022691"/>
    </source>
</evidence>